<sequence>MGTKEKNKKGLSIAKVYLSKQILIILCIVAVVLVAWFGTRKVVSIDNKTTKLGFENIGELATQEAYCTEVNVTDESKQLFGIDIPFTQSKYIYSYDVNVKAGIDFDQIDWSVKDKTITVKVPNAKILSCELNKDSFKVYHEQESIFTKITLKDNNEAMSKLKENAKKDAESNGLLENAEKNAKTIIKGFIEKVYDSSEYEIKFVEK</sequence>
<gene>
    <name evidence="2" type="ORF">DW918_00965</name>
</gene>
<organism evidence="2 3">
    <name type="scientific">Eubacterium ventriosum</name>
    <dbReference type="NCBI Taxonomy" id="39496"/>
    <lineage>
        <taxon>Bacteria</taxon>
        <taxon>Bacillati</taxon>
        <taxon>Bacillota</taxon>
        <taxon>Clostridia</taxon>
        <taxon>Eubacteriales</taxon>
        <taxon>Eubacteriaceae</taxon>
        <taxon>Eubacterium</taxon>
    </lineage>
</organism>
<evidence type="ECO:0000256" key="1">
    <source>
        <dbReference type="SAM" id="Phobius"/>
    </source>
</evidence>
<reference evidence="2 3" key="1">
    <citation type="submission" date="2018-08" db="EMBL/GenBank/DDBJ databases">
        <title>A genome reference for cultivated species of the human gut microbiota.</title>
        <authorList>
            <person name="Zou Y."/>
            <person name="Xue W."/>
            <person name="Luo G."/>
        </authorList>
    </citation>
    <scope>NUCLEOTIDE SEQUENCE [LARGE SCALE GENOMIC DNA]</scope>
    <source>
        <strain evidence="2 3">AM42-30</strain>
    </source>
</reference>
<keyword evidence="1" id="KW-0472">Membrane</keyword>
<dbReference type="InterPro" id="IPR025324">
    <property type="entry name" value="DUF4230"/>
</dbReference>
<dbReference type="RefSeq" id="WP_118029968.1">
    <property type="nucleotide sequence ID" value="NZ_JBBNGR010000006.1"/>
</dbReference>
<evidence type="ECO:0000313" key="2">
    <source>
        <dbReference type="EMBL" id="RHA81813.1"/>
    </source>
</evidence>
<name>A0A413T9Y5_9FIRM</name>
<protein>
    <submittedName>
        <fullName evidence="2">DUF4230 domain-containing protein</fullName>
    </submittedName>
</protein>
<comment type="caution">
    <text evidence="2">The sequence shown here is derived from an EMBL/GenBank/DDBJ whole genome shotgun (WGS) entry which is preliminary data.</text>
</comment>
<dbReference type="Proteomes" id="UP000285740">
    <property type="component" value="Unassembled WGS sequence"/>
</dbReference>
<dbReference type="AlphaFoldDB" id="A0A413T9Y5"/>
<dbReference type="EMBL" id="QSFV01000002">
    <property type="protein sequence ID" value="RHA81813.1"/>
    <property type="molecule type" value="Genomic_DNA"/>
</dbReference>
<keyword evidence="1" id="KW-1133">Transmembrane helix</keyword>
<evidence type="ECO:0000313" key="3">
    <source>
        <dbReference type="Proteomes" id="UP000285740"/>
    </source>
</evidence>
<proteinExistence type="predicted"/>
<dbReference type="Pfam" id="PF14014">
    <property type="entry name" value="DUF4230"/>
    <property type="match status" value="1"/>
</dbReference>
<feature type="transmembrane region" description="Helical" evidence="1">
    <location>
        <begin position="21"/>
        <end position="39"/>
    </location>
</feature>
<accession>A0A413T9Y5</accession>
<keyword evidence="1" id="KW-0812">Transmembrane</keyword>